<organism evidence="3 4">
    <name type="scientific">Propionispora hippei DSM 15287</name>
    <dbReference type="NCBI Taxonomy" id="1123003"/>
    <lineage>
        <taxon>Bacteria</taxon>
        <taxon>Bacillati</taxon>
        <taxon>Bacillota</taxon>
        <taxon>Negativicutes</taxon>
        <taxon>Selenomonadales</taxon>
        <taxon>Sporomusaceae</taxon>
        <taxon>Propionispora</taxon>
    </lineage>
</organism>
<keyword evidence="4" id="KW-1185">Reference proteome</keyword>
<evidence type="ECO:0000313" key="4">
    <source>
        <dbReference type="Proteomes" id="UP000322917"/>
    </source>
</evidence>
<dbReference type="InterPro" id="IPR006674">
    <property type="entry name" value="HD_domain"/>
</dbReference>
<dbReference type="SUPFAM" id="SSF109604">
    <property type="entry name" value="HD-domain/PDEase-like"/>
    <property type="match status" value="1"/>
</dbReference>
<dbReference type="Proteomes" id="UP000322917">
    <property type="component" value="Unassembled WGS sequence"/>
</dbReference>
<dbReference type="NCBIfam" id="TIGR00277">
    <property type="entry name" value="HDIG"/>
    <property type="match status" value="1"/>
</dbReference>
<dbReference type="AlphaFoldDB" id="A0A1M6F5K9"/>
<name>A0A1M6F5K9_9FIRM</name>
<dbReference type="Gene3D" id="1.10.3210.10">
    <property type="entry name" value="Hypothetical protein af1432"/>
    <property type="match status" value="1"/>
</dbReference>
<dbReference type="InterPro" id="IPR003607">
    <property type="entry name" value="HD/PDEase_dom"/>
</dbReference>
<sequence length="351" mass="40060">MFSNQYRVKTEELKPGMIVAQAVVSETGQVLLEQGTLLTEGFIQNLIKWQVPYAVVVMPYKIRSVQRRFFSFYEDTLRMITRTFERVRTFNEVPVAECRELVDSYIELLVNVVGVVDRLYRVKAHNEYTFQHSLNVAILSGVLGKWLGFKGQELKDIILAGLLHDVGKLLISQDILDKPGRLTDEEMRIIKTHPAHGYDLLSRCPELREEVRLAALQHHEREDGSGYPVALAGKEIHIYAKIVALADIYDAMSSQRVYRQRLRPFTVVDNILQDMQGKLDPRICITFLSNLRRFLLGSSVLLSDGNRAKIVWLNDLLRIRPVVRLDCGSVVDLAEEKQLDVVALLDDSPEA</sequence>
<dbReference type="InterPro" id="IPR006675">
    <property type="entry name" value="HDIG_dom"/>
</dbReference>
<gene>
    <name evidence="3" type="ORF">SAMN02745170_01375</name>
</gene>
<dbReference type="RefSeq" id="WP_149734189.1">
    <property type="nucleotide sequence ID" value="NZ_FQZD01000009.1"/>
</dbReference>
<protein>
    <submittedName>
        <fullName evidence="3">HDIG domain-containing protein</fullName>
    </submittedName>
</protein>
<dbReference type="PROSITE" id="PS51832">
    <property type="entry name" value="HD_GYP"/>
    <property type="match status" value="1"/>
</dbReference>
<dbReference type="OrthoDB" id="1677843at2"/>
<feature type="domain" description="HD" evidence="1">
    <location>
        <begin position="129"/>
        <end position="252"/>
    </location>
</feature>
<dbReference type="PROSITE" id="PS51831">
    <property type="entry name" value="HD"/>
    <property type="match status" value="1"/>
</dbReference>
<accession>A0A1M6F5K9</accession>
<reference evidence="3 4" key="1">
    <citation type="submission" date="2016-11" db="EMBL/GenBank/DDBJ databases">
        <authorList>
            <person name="Varghese N."/>
            <person name="Submissions S."/>
        </authorList>
    </citation>
    <scope>NUCLEOTIDE SEQUENCE [LARGE SCALE GENOMIC DNA]</scope>
    <source>
        <strain evidence="3 4">DSM 15287</strain>
    </source>
</reference>
<feature type="domain" description="HD-GYP" evidence="2">
    <location>
        <begin position="107"/>
        <end position="303"/>
    </location>
</feature>
<dbReference type="SMART" id="SM00471">
    <property type="entry name" value="HDc"/>
    <property type="match status" value="1"/>
</dbReference>
<dbReference type="InterPro" id="IPR037522">
    <property type="entry name" value="HD_GYP_dom"/>
</dbReference>
<dbReference type="PANTHER" id="PTHR43155">
    <property type="entry name" value="CYCLIC DI-GMP PHOSPHODIESTERASE PA4108-RELATED"/>
    <property type="match status" value="1"/>
</dbReference>
<dbReference type="Pfam" id="PF13487">
    <property type="entry name" value="HD_5"/>
    <property type="match status" value="1"/>
</dbReference>
<dbReference type="CDD" id="cd00077">
    <property type="entry name" value="HDc"/>
    <property type="match status" value="1"/>
</dbReference>
<dbReference type="EMBL" id="FQZD01000009">
    <property type="protein sequence ID" value="SHI93014.1"/>
    <property type="molecule type" value="Genomic_DNA"/>
</dbReference>
<proteinExistence type="predicted"/>
<evidence type="ECO:0000259" key="1">
    <source>
        <dbReference type="PROSITE" id="PS51831"/>
    </source>
</evidence>
<evidence type="ECO:0000259" key="2">
    <source>
        <dbReference type="PROSITE" id="PS51832"/>
    </source>
</evidence>
<evidence type="ECO:0000313" key="3">
    <source>
        <dbReference type="EMBL" id="SHI93014.1"/>
    </source>
</evidence>
<dbReference type="PANTHER" id="PTHR43155:SF2">
    <property type="entry name" value="CYCLIC DI-GMP PHOSPHODIESTERASE PA4108"/>
    <property type="match status" value="1"/>
</dbReference>